<keyword evidence="1" id="KW-0812">Transmembrane</keyword>
<dbReference type="EMBL" id="FOHA01000015">
    <property type="protein sequence ID" value="SER99052.1"/>
    <property type="molecule type" value="Genomic_DNA"/>
</dbReference>
<dbReference type="STRING" id="142588.SAMN04488559_11542"/>
<dbReference type="RefSeq" id="WP_092653211.1">
    <property type="nucleotide sequence ID" value="NZ_FOHA01000015.1"/>
</dbReference>
<gene>
    <name evidence="2" type="ORF">SAMN04488559_11542</name>
</gene>
<accession>A0A1H9TPH8</accession>
<proteinExistence type="predicted"/>
<organism evidence="2 3">
    <name type="scientific">Isobaculum melis</name>
    <dbReference type="NCBI Taxonomy" id="142588"/>
    <lineage>
        <taxon>Bacteria</taxon>
        <taxon>Bacillati</taxon>
        <taxon>Bacillota</taxon>
        <taxon>Bacilli</taxon>
        <taxon>Lactobacillales</taxon>
        <taxon>Carnobacteriaceae</taxon>
        <taxon>Isobaculum</taxon>
    </lineage>
</organism>
<sequence>MGVIEFFVELPKYIQWLMLAVIVLYALSVQSDLSILLKKAEKRENEKSFGSLGIPMGASIGKIKPLKERRIEEILSMLGVVENQIVVKELSEDIFTIITESKDLEVMFQPHDTTIIRMMCKKDYSDLLIKKKVDSTNEMDNT</sequence>
<evidence type="ECO:0000313" key="3">
    <source>
        <dbReference type="Proteomes" id="UP000198948"/>
    </source>
</evidence>
<protein>
    <submittedName>
        <fullName evidence="2">Uncharacterized protein</fullName>
    </submittedName>
</protein>
<reference evidence="2 3" key="1">
    <citation type="submission" date="2016-10" db="EMBL/GenBank/DDBJ databases">
        <authorList>
            <person name="de Groot N.N."/>
        </authorList>
    </citation>
    <scope>NUCLEOTIDE SEQUENCE [LARGE SCALE GENOMIC DNA]</scope>
    <source>
        <strain evidence="2 3">DSM 13760</strain>
    </source>
</reference>
<dbReference type="AlphaFoldDB" id="A0A1H9TPH8"/>
<keyword evidence="1" id="KW-0472">Membrane</keyword>
<evidence type="ECO:0000256" key="1">
    <source>
        <dbReference type="SAM" id="Phobius"/>
    </source>
</evidence>
<dbReference type="Proteomes" id="UP000198948">
    <property type="component" value="Unassembled WGS sequence"/>
</dbReference>
<name>A0A1H9TPH8_9LACT</name>
<evidence type="ECO:0000313" key="2">
    <source>
        <dbReference type="EMBL" id="SER99052.1"/>
    </source>
</evidence>
<keyword evidence="1" id="KW-1133">Transmembrane helix</keyword>
<feature type="transmembrane region" description="Helical" evidence="1">
    <location>
        <begin position="13"/>
        <end position="37"/>
    </location>
</feature>
<keyword evidence="3" id="KW-1185">Reference proteome</keyword>